<evidence type="ECO:0000313" key="2">
    <source>
        <dbReference type="Proteomes" id="UP000216446"/>
    </source>
</evidence>
<accession>A0A259U0A5</accession>
<dbReference type="InParanoid" id="A0A259U0A5"/>
<sequence>MTRLLFLLPLLALAACDSASGGNTYDLSLYSGEGERVARITFERPVGDPCDAIGCGSGEAEWKATDVESGFRLSQRRGTLYAQETGFGAYRLTLTPEIADDGIRIEIEEDPRGAVSGRWSYSTLSGEVAGGAVRGTLG</sequence>
<keyword evidence="2" id="KW-1185">Reference proteome</keyword>
<name>A0A259U0A5_9BACT</name>
<dbReference type="PROSITE" id="PS51257">
    <property type="entry name" value="PROKAR_LIPOPROTEIN"/>
    <property type="match status" value="1"/>
</dbReference>
<dbReference type="Proteomes" id="UP000216446">
    <property type="component" value="Unassembled WGS sequence"/>
</dbReference>
<dbReference type="RefSeq" id="WP_094548679.1">
    <property type="nucleotide sequence ID" value="NZ_MQWB01000001.1"/>
</dbReference>
<evidence type="ECO:0000313" key="1">
    <source>
        <dbReference type="EMBL" id="OZC03380.1"/>
    </source>
</evidence>
<dbReference type="AlphaFoldDB" id="A0A259U0A5"/>
<reference evidence="1 2" key="1">
    <citation type="submission" date="2016-11" db="EMBL/GenBank/DDBJ databases">
        <title>Study of marine rhodopsin-containing bacteria.</title>
        <authorList>
            <person name="Yoshizawa S."/>
            <person name="Kumagai Y."/>
            <person name="Kogure K."/>
        </authorList>
    </citation>
    <scope>NUCLEOTIDE SEQUENCE [LARGE SCALE GENOMIC DNA]</scope>
    <source>
        <strain evidence="1 2">SG-29</strain>
    </source>
</reference>
<dbReference type="EMBL" id="MQWB01000001">
    <property type="protein sequence ID" value="OZC03380.1"/>
    <property type="molecule type" value="Genomic_DNA"/>
</dbReference>
<comment type="caution">
    <text evidence="1">The sequence shown here is derived from an EMBL/GenBank/DDBJ whole genome shotgun (WGS) entry which is preliminary data.</text>
</comment>
<organism evidence="1 2">
    <name type="scientific">Rubricoccus marinus</name>
    <dbReference type="NCBI Taxonomy" id="716817"/>
    <lineage>
        <taxon>Bacteria</taxon>
        <taxon>Pseudomonadati</taxon>
        <taxon>Rhodothermota</taxon>
        <taxon>Rhodothermia</taxon>
        <taxon>Rhodothermales</taxon>
        <taxon>Rubricoccaceae</taxon>
        <taxon>Rubricoccus</taxon>
    </lineage>
</organism>
<protein>
    <recommendedName>
        <fullName evidence="3">Lipoprotein</fullName>
    </recommendedName>
</protein>
<evidence type="ECO:0008006" key="3">
    <source>
        <dbReference type="Google" id="ProtNLM"/>
    </source>
</evidence>
<gene>
    <name evidence="1" type="ORF">BSZ36_10550</name>
</gene>
<proteinExistence type="predicted"/>